<organism evidence="3 4">
    <name type="scientific">Rothia mucilaginosa (strain DY-18)</name>
    <name type="common">Stomatococcus mucilaginosus</name>
    <dbReference type="NCBI Taxonomy" id="680646"/>
    <lineage>
        <taxon>Bacteria</taxon>
        <taxon>Bacillati</taxon>
        <taxon>Actinomycetota</taxon>
        <taxon>Actinomycetes</taxon>
        <taxon>Micrococcales</taxon>
        <taxon>Micrococcaceae</taxon>
        <taxon>Rothia</taxon>
    </lineage>
</organism>
<feature type="region of interest" description="Disordered" evidence="1">
    <location>
        <begin position="49"/>
        <end position="68"/>
    </location>
</feature>
<keyword evidence="2" id="KW-0812">Transmembrane</keyword>
<feature type="transmembrane region" description="Helical" evidence="2">
    <location>
        <begin position="156"/>
        <end position="177"/>
    </location>
</feature>
<dbReference type="STRING" id="680646.RMDY18_01860"/>
<feature type="region of interest" description="Disordered" evidence="1">
    <location>
        <begin position="305"/>
        <end position="327"/>
    </location>
</feature>
<protein>
    <submittedName>
        <fullName evidence="3">Uncharacterized protein</fullName>
    </submittedName>
</protein>
<reference evidence="3 4" key="3">
    <citation type="journal article" date="2010" name="Sequencing">
        <title>Complete Genome Sequence of Rothia mucilaginosa DY-18: A Clinical Isolate with Dense Meshwork-Like Structures from a Persistent Apical Periodontitis Lesion.</title>
        <authorList>
            <person name="Yamane K."/>
            <person name="Nambu T."/>
            <person name="Yamanaka T."/>
            <person name="Mashimo C."/>
            <person name="Sugimori C."/>
            <person name="Leung K.-P."/>
            <person name="Fukushima H."/>
        </authorList>
    </citation>
    <scope>NUCLEOTIDE SEQUENCE [LARGE SCALE GENOMIC DNA]</scope>
    <source>
        <strain evidence="3 4">DY-18</strain>
    </source>
</reference>
<keyword evidence="4" id="KW-1185">Reference proteome</keyword>
<dbReference type="Proteomes" id="UP000001883">
    <property type="component" value="Chromosome"/>
</dbReference>
<proteinExistence type="predicted"/>
<dbReference type="AlphaFoldDB" id="D2NQU2"/>
<dbReference type="HOGENOM" id="CLU_1030075_0_0_11"/>
<feature type="region of interest" description="Disordered" evidence="1">
    <location>
        <begin position="77"/>
        <end position="125"/>
    </location>
</feature>
<evidence type="ECO:0000313" key="3">
    <source>
        <dbReference type="EMBL" id="BAI64018.1"/>
    </source>
</evidence>
<evidence type="ECO:0000313" key="4">
    <source>
        <dbReference type="Proteomes" id="UP000001883"/>
    </source>
</evidence>
<gene>
    <name evidence="3" type="ordered locus">RMDY18_01860</name>
</gene>
<feature type="transmembrane region" description="Helical" evidence="2">
    <location>
        <begin position="263"/>
        <end position="282"/>
    </location>
</feature>
<feature type="compositionally biased region" description="Low complexity" evidence="1">
    <location>
        <begin position="92"/>
        <end position="106"/>
    </location>
</feature>
<evidence type="ECO:0000256" key="2">
    <source>
        <dbReference type="SAM" id="Phobius"/>
    </source>
</evidence>
<dbReference type="EMBL" id="AP011540">
    <property type="protein sequence ID" value="BAI64018.1"/>
    <property type="molecule type" value="Genomic_DNA"/>
</dbReference>
<feature type="transmembrane region" description="Helical" evidence="2">
    <location>
        <begin position="189"/>
        <end position="209"/>
    </location>
</feature>
<sequence>MVHVVTRIPLNTLRKGTAFLGCGAPLYILKVRLFNARSVHCSAGWVPGEKGTTMSERTPKQPLNNPEYTVPEYSVLLPSNEPESSTVEGDGTSNNTATNNAAPTGAVDNNAAEDNAPSNGAPEHATTGYRDATAGYVAASEHAGRVRPKALHSAKWCTAAIIILSLFSTIQFFLLYGKPIAGVVTLPELIVRMLGYPLIFVLIQIFLFWMTWKGHRWAHILTLMYSAYEVLSRMFVYVEDFLIDSSYLALLMDELQSRDSADFAVTLLIDTAIGVFITVLYIRNIVLLTRPSVWAYTATGRTSHSQVVDQNPQAPNTNFNEGGNRLN</sequence>
<reference evidence="4" key="1">
    <citation type="submission" date="2009-07" db="EMBL/GenBank/DDBJ databases">
        <title>Complete genome sequence of Rothia mucilaginosa DJ.</title>
        <authorList>
            <person name="Yamane K."/>
            <person name="Nambu T."/>
            <person name="Mashimo C."/>
            <person name="Sugimori C."/>
            <person name="Yamanaka T."/>
            <person name="Leung K."/>
            <person name="Fukushima H."/>
        </authorList>
    </citation>
    <scope>NUCLEOTIDE SEQUENCE [LARGE SCALE GENOMIC DNA]</scope>
    <source>
        <strain evidence="4">DY-18</strain>
    </source>
</reference>
<evidence type="ECO:0000256" key="1">
    <source>
        <dbReference type="SAM" id="MobiDB-lite"/>
    </source>
</evidence>
<keyword evidence="2" id="KW-0472">Membrane</keyword>
<reference evidence="3 4" key="2">
    <citation type="journal article" date="2010" name="J Osaka Dent Univ">
        <title>Isolation and identification of Rothia mucilaginosa from persistent apical periodontitis lesions.</title>
        <authorList>
            <person name="Yamane K."/>
            <person name="Yoshida M."/>
            <person name="Fujihira T."/>
            <person name="Baba T."/>
            <person name="Tsuji N."/>
            <person name="Hayashi H."/>
            <person name="Sugimori C."/>
            <person name="Yamanaka T."/>
            <person name="Mashimo C."/>
            <person name="Nambu T."/>
            <person name="Kawai H."/>
            <person name="Fukushima H."/>
        </authorList>
    </citation>
    <scope>NUCLEOTIDE SEQUENCE [LARGE SCALE GENOMIC DNA]</scope>
    <source>
        <strain evidence="3 4">DY-18</strain>
    </source>
</reference>
<accession>D2NQU2</accession>
<dbReference type="KEGG" id="rmu:RMDY18_01860"/>
<keyword evidence="2" id="KW-1133">Transmembrane helix</keyword>
<name>D2NQU2_ROTMD</name>
<feature type="compositionally biased region" description="Polar residues" evidence="1">
    <location>
        <begin position="52"/>
        <end position="67"/>
    </location>
</feature>